<evidence type="ECO:0000256" key="3">
    <source>
        <dbReference type="ARBA" id="ARBA00022692"/>
    </source>
</evidence>
<gene>
    <name evidence="11" type="ORF">EZS27_002692</name>
</gene>
<organism evidence="11">
    <name type="scientific">termite gut metagenome</name>
    <dbReference type="NCBI Taxonomy" id="433724"/>
    <lineage>
        <taxon>unclassified sequences</taxon>
        <taxon>metagenomes</taxon>
        <taxon>organismal metagenomes</taxon>
    </lineage>
</organism>
<evidence type="ECO:0000313" key="11">
    <source>
        <dbReference type="EMBL" id="KAA6349901.1"/>
    </source>
</evidence>
<evidence type="ECO:0000256" key="2">
    <source>
        <dbReference type="ARBA" id="ARBA00022448"/>
    </source>
</evidence>
<dbReference type="SUPFAM" id="SSF46785">
    <property type="entry name" value="Winged helix' DNA-binding domain"/>
    <property type="match status" value="1"/>
</dbReference>
<dbReference type="AlphaFoldDB" id="A0A5J4SWS9"/>
<dbReference type="GO" id="GO:0044718">
    <property type="term" value="P:siderophore transmembrane transport"/>
    <property type="evidence" value="ECO:0007669"/>
    <property type="project" value="TreeGrafter"/>
</dbReference>
<dbReference type="EMBL" id="SNRY01000037">
    <property type="protein sequence ID" value="KAA6349901.1"/>
    <property type="molecule type" value="Genomic_DNA"/>
</dbReference>
<evidence type="ECO:0000256" key="5">
    <source>
        <dbReference type="ARBA" id="ARBA00023077"/>
    </source>
</evidence>
<name>A0A5J4SWS9_9ZZZZ</name>
<protein>
    <submittedName>
        <fullName evidence="11">Putative TonB-dependent receptor</fullName>
    </submittedName>
</protein>
<dbReference type="InterPro" id="IPR008969">
    <property type="entry name" value="CarboxyPept-like_regulatory"/>
</dbReference>
<dbReference type="Pfam" id="PF13715">
    <property type="entry name" value="CarbopepD_reg_2"/>
    <property type="match status" value="1"/>
</dbReference>
<keyword evidence="4" id="KW-0732">Signal</keyword>
<keyword evidence="7 11" id="KW-0675">Receptor</keyword>
<dbReference type="SUPFAM" id="SSF49464">
    <property type="entry name" value="Carboxypeptidase regulatory domain-like"/>
    <property type="match status" value="1"/>
</dbReference>
<evidence type="ECO:0000256" key="8">
    <source>
        <dbReference type="ARBA" id="ARBA00023237"/>
    </source>
</evidence>
<dbReference type="PANTHER" id="PTHR30069:SF29">
    <property type="entry name" value="HEMOGLOBIN AND HEMOGLOBIN-HAPTOGLOBIN-BINDING PROTEIN 1-RELATED"/>
    <property type="match status" value="1"/>
</dbReference>
<dbReference type="GO" id="GO:0015344">
    <property type="term" value="F:siderophore uptake transmembrane transporter activity"/>
    <property type="evidence" value="ECO:0007669"/>
    <property type="project" value="TreeGrafter"/>
</dbReference>
<dbReference type="InterPro" id="IPR036942">
    <property type="entry name" value="Beta-barrel_TonB_sf"/>
</dbReference>
<dbReference type="SUPFAM" id="SSF56935">
    <property type="entry name" value="Porins"/>
    <property type="match status" value="1"/>
</dbReference>
<dbReference type="Gene3D" id="2.40.170.20">
    <property type="entry name" value="TonB-dependent receptor, beta-barrel domain"/>
    <property type="match status" value="1"/>
</dbReference>
<keyword evidence="2" id="KW-0813">Transport</keyword>
<dbReference type="InterPro" id="IPR039426">
    <property type="entry name" value="TonB-dep_rcpt-like"/>
</dbReference>
<dbReference type="InterPro" id="IPR036390">
    <property type="entry name" value="WH_DNA-bd_sf"/>
</dbReference>
<evidence type="ECO:0000256" key="4">
    <source>
        <dbReference type="ARBA" id="ARBA00022729"/>
    </source>
</evidence>
<dbReference type="PROSITE" id="PS52016">
    <property type="entry name" value="TONB_DEPENDENT_REC_3"/>
    <property type="match status" value="1"/>
</dbReference>
<keyword evidence="3" id="KW-0812">Transmembrane</keyword>
<dbReference type="Gene3D" id="2.170.130.10">
    <property type="entry name" value="TonB-dependent receptor, plug domain"/>
    <property type="match status" value="1"/>
</dbReference>
<feature type="domain" description="TonB-dependent receptor plug" evidence="10">
    <location>
        <begin position="258"/>
        <end position="343"/>
    </location>
</feature>
<comment type="caution">
    <text evidence="11">The sequence shown here is derived from an EMBL/GenBank/DDBJ whole genome shotgun (WGS) entry which is preliminary data.</text>
</comment>
<keyword evidence="5" id="KW-0798">TonB box</keyword>
<evidence type="ECO:0000259" key="10">
    <source>
        <dbReference type="Pfam" id="PF07715"/>
    </source>
</evidence>
<evidence type="ECO:0000256" key="1">
    <source>
        <dbReference type="ARBA" id="ARBA00004571"/>
    </source>
</evidence>
<evidence type="ECO:0000259" key="9">
    <source>
        <dbReference type="Pfam" id="PF00593"/>
    </source>
</evidence>
<dbReference type="Gene3D" id="1.10.10.10">
    <property type="entry name" value="Winged helix-like DNA-binding domain superfamily/Winged helix DNA-binding domain"/>
    <property type="match status" value="1"/>
</dbReference>
<dbReference type="Pfam" id="PF00593">
    <property type="entry name" value="TonB_dep_Rec_b-barrel"/>
    <property type="match status" value="1"/>
</dbReference>
<dbReference type="InterPro" id="IPR012910">
    <property type="entry name" value="Plug_dom"/>
</dbReference>
<sequence>MQKRNTKTKQLVMNVLEKSNSALCHEDIEQQLSGEIDRVTIYRILQGFCDDGKVHKIFCENGKTYYALCHACYAGNHHDNHLHFRCMKCNTVTCIDEQVAVPELPSKYSISSVSCLISGYCLDCQLLLKTLCVALLFCFTQLNVLAQHQISVLDKTTRKPVVFANVYYPDTKTGTYTDMDGKFSINTSNQSLLVQVSSLGYKTFLETLSLQEKNLTIYMEQSAHELQEIIVSDNSSKLQGENVMNVEKLNLNNNISIQGVSLSEKLTTVAGVSNFSTGTGIGKPVIRGLSGNRIAIFSQGIRIENQQWGDEHGLGLDENGYEQVEIIKGPASLLYGSDALGGVLYFSDERYAKENSIEAVLGSEYNSNTNGWRNKGTFKLSKEHFHWNLFDVYTTHKDYRDGNNNFVPNSRFHTGDFKTALGYTGNKFISSLKYSFLNEEYGLTEVETNDASSDDKRQPELPYQDLTTHLISSENTVFFSNESKLKVDVGYIFNNRKEFEDSDAAALDMNLGTISYNAKWYSPKMQERWALIGGSQGMYQTNTNRGEEMLIPDATTSDIGVFAVSNYYHSEKSYWQAGLRVDGRHVNGNESADEKAFIPAFSKSYFAFNFSAGVFQQIAEKWSFRTNLSSGYRAPNMFELLSDGVHEGTNRYEIGNTQLKIENSYQIDASLSYKSEHLEWFISPYFNYIRNYIYLQPSSEIIDELPVYHYTQANAYLYGGEAGFHLHPHPLDWLHLEGSYSNTFGIDKEHNDLPLIPSQKINTTVSAVFSGKKVIRKISMYLHNQYSLAQNRVAGYETATPAYNLFNTGLAFEMELNKQKLLFNVTVNNLFNEVYYDHLSRYKTEGIYNMGRNFNFRLNIPLQWDRFL</sequence>
<feature type="domain" description="TonB-dependent receptor-like beta-barrel" evidence="9">
    <location>
        <begin position="371"/>
        <end position="830"/>
    </location>
</feature>
<evidence type="ECO:0000256" key="7">
    <source>
        <dbReference type="ARBA" id="ARBA00023170"/>
    </source>
</evidence>
<dbReference type="InterPro" id="IPR002481">
    <property type="entry name" value="FUR"/>
</dbReference>
<evidence type="ECO:0000256" key="6">
    <source>
        <dbReference type="ARBA" id="ARBA00023136"/>
    </source>
</evidence>
<proteinExistence type="predicted"/>
<keyword evidence="6" id="KW-0472">Membrane</keyword>
<dbReference type="InterPro" id="IPR037066">
    <property type="entry name" value="Plug_dom_sf"/>
</dbReference>
<dbReference type="InterPro" id="IPR036388">
    <property type="entry name" value="WH-like_DNA-bd_sf"/>
</dbReference>
<dbReference type="Gene3D" id="2.60.40.1120">
    <property type="entry name" value="Carboxypeptidase-like, regulatory domain"/>
    <property type="match status" value="1"/>
</dbReference>
<dbReference type="Pfam" id="PF07715">
    <property type="entry name" value="Plug"/>
    <property type="match status" value="1"/>
</dbReference>
<comment type="subcellular location">
    <subcellularLocation>
        <location evidence="1">Cell outer membrane</location>
        <topology evidence="1">Multi-pass membrane protein</topology>
    </subcellularLocation>
</comment>
<keyword evidence="8" id="KW-0998">Cell outer membrane</keyword>
<dbReference type="PANTHER" id="PTHR30069">
    <property type="entry name" value="TONB-DEPENDENT OUTER MEMBRANE RECEPTOR"/>
    <property type="match status" value="1"/>
</dbReference>
<dbReference type="GO" id="GO:0009279">
    <property type="term" value="C:cell outer membrane"/>
    <property type="evidence" value="ECO:0007669"/>
    <property type="project" value="UniProtKB-SubCell"/>
</dbReference>
<dbReference type="GO" id="GO:0003700">
    <property type="term" value="F:DNA-binding transcription factor activity"/>
    <property type="evidence" value="ECO:0007669"/>
    <property type="project" value="InterPro"/>
</dbReference>
<accession>A0A5J4SWS9</accession>
<dbReference type="Pfam" id="PF01475">
    <property type="entry name" value="FUR"/>
    <property type="match status" value="1"/>
</dbReference>
<dbReference type="InterPro" id="IPR000531">
    <property type="entry name" value="Beta-barrel_TonB"/>
</dbReference>
<reference evidence="11" key="1">
    <citation type="submission" date="2019-03" db="EMBL/GenBank/DDBJ databases">
        <title>Single cell metagenomics reveals metabolic interactions within the superorganism composed of flagellate Streblomastix strix and complex community of Bacteroidetes bacteria on its surface.</title>
        <authorList>
            <person name="Treitli S.C."/>
            <person name="Kolisko M."/>
            <person name="Husnik F."/>
            <person name="Keeling P."/>
            <person name="Hampl V."/>
        </authorList>
    </citation>
    <scope>NUCLEOTIDE SEQUENCE</scope>
    <source>
        <strain evidence="11">STM</strain>
    </source>
</reference>